<dbReference type="EMBL" id="CP002696">
    <property type="protein sequence ID" value="AEE17897.1"/>
    <property type="molecule type" value="Genomic_DNA"/>
</dbReference>
<keyword evidence="3" id="KW-1185">Reference proteome</keyword>
<dbReference type="Pfam" id="PF01278">
    <property type="entry name" value="Omptin"/>
    <property type="match status" value="1"/>
</dbReference>
<dbReference type="GO" id="GO:0006508">
    <property type="term" value="P:proteolysis"/>
    <property type="evidence" value="ECO:0007669"/>
    <property type="project" value="InterPro"/>
</dbReference>
<dbReference type="GO" id="GO:0004190">
    <property type="term" value="F:aspartic-type endopeptidase activity"/>
    <property type="evidence" value="ECO:0007669"/>
    <property type="project" value="InterPro"/>
</dbReference>
<dbReference type="OrthoDB" id="362311at2"/>
<feature type="chain" id="PRO_5003311013" evidence="1">
    <location>
        <begin position="34"/>
        <end position="333"/>
    </location>
</feature>
<protein>
    <submittedName>
        <fullName evidence="2">Uncharacterized protein</fullName>
    </submittedName>
</protein>
<evidence type="ECO:0000256" key="1">
    <source>
        <dbReference type="SAM" id="SignalP"/>
    </source>
</evidence>
<dbReference type="TCDB" id="9.B.50.1.7">
    <property type="family name" value="the outer membrane beta-barrel endoprotease, omptin (omptin) family"/>
</dbReference>
<name>F4LND9_TREBD</name>
<dbReference type="AlphaFoldDB" id="F4LND9"/>
<feature type="signal peptide" evidence="1">
    <location>
        <begin position="1"/>
        <end position="33"/>
    </location>
</feature>
<dbReference type="InterPro" id="IPR053724">
    <property type="entry name" value="OMP_A26_sf"/>
</dbReference>
<proteinExistence type="predicted"/>
<dbReference type="HOGENOM" id="CLU_868508_0_0_12"/>
<dbReference type="Proteomes" id="UP000006546">
    <property type="component" value="Chromosome"/>
</dbReference>
<dbReference type="KEGG" id="tbe:Trebr_2491"/>
<dbReference type="Gene3D" id="2.40.128.90">
    <property type="entry name" value="OMPT-like"/>
    <property type="match status" value="1"/>
</dbReference>
<dbReference type="InterPro" id="IPR000036">
    <property type="entry name" value="Peptidase_A26_omptin"/>
</dbReference>
<dbReference type="RefSeq" id="WP_013759598.1">
    <property type="nucleotide sequence ID" value="NC_015500.1"/>
</dbReference>
<accession>F4LND9</accession>
<gene>
    <name evidence="2" type="ordered locus">Trebr_2491</name>
</gene>
<evidence type="ECO:0000313" key="3">
    <source>
        <dbReference type="Proteomes" id="UP000006546"/>
    </source>
</evidence>
<dbReference type="InterPro" id="IPR020080">
    <property type="entry name" value="OM_adhesin/peptidase_omptin"/>
</dbReference>
<dbReference type="SUPFAM" id="SSF69917">
    <property type="entry name" value="OMPT-like"/>
    <property type="match status" value="1"/>
</dbReference>
<organism evidence="2 3">
    <name type="scientific">Treponema brennaborense (strain DSM 12168 / CIP 105900 / DD5/3)</name>
    <dbReference type="NCBI Taxonomy" id="906968"/>
    <lineage>
        <taxon>Bacteria</taxon>
        <taxon>Pseudomonadati</taxon>
        <taxon>Spirochaetota</taxon>
        <taxon>Spirochaetia</taxon>
        <taxon>Spirochaetales</taxon>
        <taxon>Treponemataceae</taxon>
        <taxon>Treponema</taxon>
    </lineage>
</organism>
<sequence>MKFSAARFLQHMPVVSAVFCAALLPAAPGTVWADSGTAFAPVSAAVSVPPVSVSFETGISLLAGTVREYVERNGNTVSRLDWRMSGVPVLSAAGTASVWGAELSAGFSAAIPVKSGVMEDFDFLLAQTSAASHYSRHDLYTDRFADISVSAGWRARFGRFSVRPALGFRYRSVKWTAKDGYSQYPASGAWTGTEEKKAFSGSVISYGQVLRLPYFALEASFEARREVGFSVNAAWYPYVIADALDTHFLRSTRFFDSMRGGFGVAAGGTMRLFNVRITLTYEYMSVRSGASASSSTDFFYPVPSRGVTPGYDSSLWRAAISYRWQRRVPAVSR</sequence>
<dbReference type="STRING" id="906968.Trebr_2491"/>
<reference evidence="3" key="1">
    <citation type="submission" date="2011-04" db="EMBL/GenBank/DDBJ databases">
        <title>The complete genome of Treponema brennaborense DSM 12168.</title>
        <authorList>
            <person name="Lucas S."/>
            <person name="Han J."/>
            <person name="Lapidus A."/>
            <person name="Bruce D."/>
            <person name="Goodwin L."/>
            <person name="Pitluck S."/>
            <person name="Peters L."/>
            <person name="Kyrpides N."/>
            <person name="Mavromatis K."/>
            <person name="Ivanova N."/>
            <person name="Mikhailova N."/>
            <person name="Pagani I."/>
            <person name="Teshima H."/>
            <person name="Detter J.C."/>
            <person name="Tapia R."/>
            <person name="Han C."/>
            <person name="Land M."/>
            <person name="Hauser L."/>
            <person name="Markowitz V."/>
            <person name="Cheng J.-F."/>
            <person name="Hugenholtz P."/>
            <person name="Woyke T."/>
            <person name="Wu D."/>
            <person name="Gronow S."/>
            <person name="Wellnitz S."/>
            <person name="Brambilla E."/>
            <person name="Klenk H.-P."/>
            <person name="Eisen J.A."/>
        </authorList>
    </citation>
    <scope>NUCLEOTIDE SEQUENCE [LARGE SCALE GENOMIC DNA]</scope>
    <source>
        <strain evidence="3">DSM 12168 / CIP 105900 / DD5/3</strain>
    </source>
</reference>
<dbReference type="eggNOG" id="COG4571">
    <property type="taxonomic scope" value="Bacteria"/>
</dbReference>
<keyword evidence="1" id="KW-0732">Signal</keyword>
<evidence type="ECO:0000313" key="2">
    <source>
        <dbReference type="EMBL" id="AEE17897.1"/>
    </source>
</evidence>
<dbReference type="GO" id="GO:0009279">
    <property type="term" value="C:cell outer membrane"/>
    <property type="evidence" value="ECO:0007669"/>
    <property type="project" value="InterPro"/>
</dbReference>